<proteinExistence type="predicted"/>
<reference evidence="1 2" key="1">
    <citation type="journal article" date="2009" name="Stand. Genomic Sci.">
        <title>Complete genome sequence of Halorhabdus utahensis type strain (AX-2).</title>
        <authorList>
            <person name="Anderson I."/>
            <person name="Tindall B.J."/>
            <person name="Pomrenke H."/>
            <person name="Goker M."/>
            <person name="Lapidus A."/>
            <person name="Nolan M."/>
            <person name="Copeland A."/>
            <person name="Glavina Del Rio T."/>
            <person name="Chen F."/>
            <person name="Tice H."/>
            <person name="Cheng J.F."/>
            <person name="Lucas S."/>
            <person name="Chertkov O."/>
            <person name="Bruce D."/>
            <person name="Brettin T."/>
            <person name="Detter J.C."/>
            <person name="Han C."/>
            <person name="Goodwin L."/>
            <person name="Land M."/>
            <person name="Hauser L."/>
            <person name="Chang Y.J."/>
            <person name="Jeffries C.D."/>
            <person name="Pitluck S."/>
            <person name="Pati A."/>
            <person name="Mavromatis K."/>
            <person name="Ivanova N."/>
            <person name="Ovchinnikova G."/>
            <person name="Chen A."/>
            <person name="Palaniappan K."/>
            <person name="Chain P."/>
            <person name="Rohde M."/>
            <person name="Bristow J."/>
            <person name="Eisen J.A."/>
            <person name="Markowitz V."/>
            <person name="Hugenholtz P."/>
            <person name="Kyrpides N.C."/>
            <person name="Klenk H.P."/>
        </authorList>
    </citation>
    <scope>NUCLEOTIDE SEQUENCE [LARGE SCALE GENOMIC DNA]</scope>
    <source>
        <strain evidence="2">DSM 12940 / JCM 11049 / AX-2</strain>
    </source>
</reference>
<accession>C7NU95</accession>
<dbReference type="KEGG" id="hut:Huta_0807"/>
<dbReference type="Proteomes" id="UP000002071">
    <property type="component" value="Chromosome"/>
</dbReference>
<organism evidence="1 2">
    <name type="scientific">Halorhabdus utahensis (strain DSM 12940 / JCM 11049 / AX-2)</name>
    <dbReference type="NCBI Taxonomy" id="519442"/>
    <lineage>
        <taxon>Archaea</taxon>
        <taxon>Methanobacteriati</taxon>
        <taxon>Methanobacteriota</taxon>
        <taxon>Stenosarchaea group</taxon>
        <taxon>Halobacteria</taxon>
        <taxon>Halobacteriales</taxon>
        <taxon>Haloarculaceae</taxon>
        <taxon>Halorhabdus</taxon>
    </lineage>
</organism>
<gene>
    <name evidence="1" type="ordered locus">Huta_0807</name>
</gene>
<evidence type="ECO:0000313" key="1">
    <source>
        <dbReference type="EMBL" id="ACV10992.1"/>
    </source>
</evidence>
<dbReference type="EMBL" id="CP001687">
    <property type="protein sequence ID" value="ACV10992.1"/>
    <property type="molecule type" value="Genomic_DNA"/>
</dbReference>
<dbReference type="AlphaFoldDB" id="C7NU95"/>
<sequence>MTGDLRPVVFHCDTGDHLVSRGDAIRRDGDLVCPQHWQRDSRQQRLASAGGEEP</sequence>
<protein>
    <recommendedName>
        <fullName evidence="3">Rieske domain-containing protein</fullName>
    </recommendedName>
</protein>
<keyword evidence="2" id="KW-1185">Reference proteome</keyword>
<evidence type="ECO:0000313" key="2">
    <source>
        <dbReference type="Proteomes" id="UP000002071"/>
    </source>
</evidence>
<dbReference type="HOGENOM" id="CLU_3038981_0_0_2"/>
<evidence type="ECO:0008006" key="3">
    <source>
        <dbReference type="Google" id="ProtNLM"/>
    </source>
</evidence>
<dbReference type="STRING" id="519442.Huta_0807"/>
<name>C7NU95_HALUD</name>